<keyword evidence="3" id="KW-0238">DNA-binding</keyword>
<feature type="domain" description="HTH lysR-type" evidence="5">
    <location>
        <begin position="5"/>
        <end position="62"/>
    </location>
</feature>
<keyword evidence="4" id="KW-0804">Transcription</keyword>
<proteinExistence type="inferred from homology"/>
<dbReference type="EMBL" id="SIRL01000005">
    <property type="protein sequence ID" value="TBN50484.1"/>
    <property type="molecule type" value="Genomic_DNA"/>
</dbReference>
<evidence type="ECO:0000313" key="6">
    <source>
        <dbReference type="EMBL" id="SNR47538.1"/>
    </source>
</evidence>
<reference evidence="8" key="1">
    <citation type="submission" date="2017-06" db="EMBL/GenBank/DDBJ databases">
        <authorList>
            <person name="Varghese N."/>
            <person name="Submissions S."/>
        </authorList>
    </citation>
    <scope>NUCLEOTIDE SEQUENCE [LARGE SCALE GENOMIC DNA]</scope>
    <source>
        <strain evidence="8">DSM 26170</strain>
    </source>
</reference>
<dbReference type="Proteomes" id="UP000292859">
    <property type="component" value="Unassembled WGS sequence"/>
</dbReference>
<dbReference type="PANTHER" id="PTHR30537:SF58">
    <property type="entry name" value="HTH-TYPE TRANSCRIPTIONAL REGULATOR PERR"/>
    <property type="match status" value="1"/>
</dbReference>
<dbReference type="NCBIfam" id="NF008352">
    <property type="entry name" value="PRK11139.1"/>
    <property type="match status" value="1"/>
</dbReference>
<dbReference type="GO" id="GO:0006351">
    <property type="term" value="P:DNA-templated transcription"/>
    <property type="evidence" value="ECO:0007669"/>
    <property type="project" value="TreeGrafter"/>
</dbReference>
<evidence type="ECO:0000313" key="7">
    <source>
        <dbReference type="EMBL" id="TBN50484.1"/>
    </source>
</evidence>
<evidence type="ECO:0000256" key="2">
    <source>
        <dbReference type="ARBA" id="ARBA00023015"/>
    </source>
</evidence>
<organism evidence="6 8">
    <name type="scientific">Paracoccus sediminis</name>
    <dbReference type="NCBI Taxonomy" id="1214787"/>
    <lineage>
        <taxon>Bacteria</taxon>
        <taxon>Pseudomonadati</taxon>
        <taxon>Pseudomonadota</taxon>
        <taxon>Alphaproteobacteria</taxon>
        <taxon>Rhodobacterales</taxon>
        <taxon>Paracoccaceae</taxon>
        <taxon>Paracoccus</taxon>
    </lineage>
</organism>
<dbReference type="SUPFAM" id="SSF53850">
    <property type="entry name" value="Periplasmic binding protein-like II"/>
    <property type="match status" value="1"/>
</dbReference>
<reference evidence="7 9" key="3">
    <citation type="submission" date="2019-02" db="EMBL/GenBank/DDBJ databases">
        <authorList>
            <person name="Zhang G."/>
        </authorList>
    </citation>
    <scope>NUCLEOTIDE SEQUENCE [LARGE SCALE GENOMIC DNA]</scope>
    <source>
        <strain evidence="7 9">CMB17</strain>
    </source>
</reference>
<dbReference type="Gene3D" id="1.10.10.10">
    <property type="entry name" value="Winged helix-like DNA-binding domain superfamily/Winged helix DNA-binding domain"/>
    <property type="match status" value="1"/>
</dbReference>
<name>A0A238WM89_9RHOB</name>
<dbReference type="Gene3D" id="3.40.190.10">
    <property type="entry name" value="Periplasmic binding protein-like II"/>
    <property type="match status" value="2"/>
</dbReference>
<dbReference type="SUPFAM" id="SSF46785">
    <property type="entry name" value="Winged helix' DNA-binding domain"/>
    <property type="match status" value="1"/>
</dbReference>
<dbReference type="AlphaFoldDB" id="A0A238WM89"/>
<evidence type="ECO:0000313" key="8">
    <source>
        <dbReference type="Proteomes" id="UP000198409"/>
    </source>
</evidence>
<dbReference type="Pfam" id="PF03466">
    <property type="entry name" value="LysR_substrate"/>
    <property type="match status" value="1"/>
</dbReference>
<comment type="similarity">
    <text evidence="1">Belongs to the LysR transcriptional regulatory family.</text>
</comment>
<evidence type="ECO:0000256" key="3">
    <source>
        <dbReference type="ARBA" id="ARBA00023125"/>
    </source>
</evidence>
<evidence type="ECO:0000256" key="4">
    <source>
        <dbReference type="ARBA" id="ARBA00023163"/>
    </source>
</evidence>
<accession>A0A238WM89</accession>
<dbReference type="Pfam" id="PF00126">
    <property type="entry name" value="HTH_1"/>
    <property type="match status" value="1"/>
</dbReference>
<dbReference type="OrthoDB" id="5526340at2"/>
<dbReference type="InterPro" id="IPR036388">
    <property type="entry name" value="WH-like_DNA-bd_sf"/>
</dbReference>
<dbReference type="FunFam" id="3.40.190.10:FF:000017">
    <property type="entry name" value="Glycine cleavage system transcriptional activator"/>
    <property type="match status" value="1"/>
</dbReference>
<dbReference type="EMBL" id="FZNM01000005">
    <property type="protein sequence ID" value="SNR47538.1"/>
    <property type="molecule type" value="Genomic_DNA"/>
</dbReference>
<dbReference type="FunFam" id="1.10.10.10:FF:000038">
    <property type="entry name" value="Glycine cleavage system transcriptional activator"/>
    <property type="match status" value="1"/>
</dbReference>
<dbReference type="InterPro" id="IPR000847">
    <property type="entry name" value="LysR_HTH_N"/>
</dbReference>
<sequence>MRRMPSLKSLQAFEAAARRGSFTAAANELHVTASAISHQIRFLERAVGLGLFHRDTRTIALTDAGETYFQQVSEAFSMIEAATRQIERHGKSDILTVHSVPSFATQWLMPRLSRFSAQHGSIDVRLYASTDPADLSAGLVDVDIRYGSVLPSRGVVTLPLLDEAVIALCSPDYRDRADPPLRDPADLSRHTLIHSEVNVLKWADWARLHGDVALQLDRGPRFDRSFMSISAAADGQGICLESHILVERELQTGRLVHLFGDDGRRLNCHSISMLRAKQNVPKIKAFQTWMASELGQSSAERVLARMNSIHQ</sequence>
<dbReference type="PANTHER" id="PTHR30537">
    <property type="entry name" value="HTH-TYPE TRANSCRIPTIONAL REGULATOR"/>
    <property type="match status" value="1"/>
</dbReference>
<dbReference type="GO" id="GO:0003700">
    <property type="term" value="F:DNA-binding transcription factor activity"/>
    <property type="evidence" value="ECO:0007669"/>
    <property type="project" value="InterPro"/>
</dbReference>
<evidence type="ECO:0000256" key="1">
    <source>
        <dbReference type="ARBA" id="ARBA00009437"/>
    </source>
</evidence>
<dbReference type="PROSITE" id="PS50931">
    <property type="entry name" value="HTH_LYSR"/>
    <property type="match status" value="1"/>
</dbReference>
<protein>
    <submittedName>
        <fullName evidence="6">LysR family transcriptional regulator, glycine cleavage system transcriptional activator</fullName>
    </submittedName>
    <submittedName>
        <fullName evidence="7">Transcriptional regulator GcvA</fullName>
    </submittedName>
</protein>
<dbReference type="Proteomes" id="UP000198409">
    <property type="component" value="Unassembled WGS sequence"/>
</dbReference>
<gene>
    <name evidence="7" type="primary">gcvA</name>
    <name evidence="7" type="ORF">EYF88_09595</name>
    <name evidence="6" type="ORF">SAMN06265378_10571</name>
</gene>
<dbReference type="InterPro" id="IPR005119">
    <property type="entry name" value="LysR_subst-bd"/>
</dbReference>
<keyword evidence="2" id="KW-0805">Transcription regulation</keyword>
<dbReference type="InterPro" id="IPR036390">
    <property type="entry name" value="WH_DNA-bd_sf"/>
</dbReference>
<dbReference type="InterPro" id="IPR058163">
    <property type="entry name" value="LysR-type_TF_proteobact-type"/>
</dbReference>
<evidence type="ECO:0000313" key="9">
    <source>
        <dbReference type="Proteomes" id="UP000292859"/>
    </source>
</evidence>
<evidence type="ECO:0000259" key="5">
    <source>
        <dbReference type="PROSITE" id="PS50931"/>
    </source>
</evidence>
<dbReference type="PRINTS" id="PR00039">
    <property type="entry name" value="HTHLYSR"/>
</dbReference>
<dbReference type="CDD" id="cd08432">
    <property type="entry name" value="PBP2_GcdR_TrpI_HvrB_AmpR_like"/>
    <property type="match status" value="1"/>
</dbReference>
<keyword evidence="9" id="KW-1185">Reference proteome</keyword>
<dbReference type="GO" id="GO:0043565">
    <property type="term" value="F:sequence-specific DNA binding"/>
    <property type="evidence" value="ECO:0007669"/>
    <property type="project" value="TreeGrafter"/>
</dbReference>
<reference evidence="6" key="2">
    <citation type="submission" date="2017-06" db="EMBL/GenBank/DDBJ databases">
        <authorList>
            <person name="Kim H.J."/>
            <person name="Triplett B.A."/>
        </authorList>
    </citation>
    <scope>NUCLEOTIDE SEQUENCE [LARGE SCALE GENOMIC DNA]</scope>
    <source>
        <strain evidence="6">DSM 26170</strain>
    </source>
</reference>
<dbReference type="RefSeq" id="WP_089387920.1">
    <property type="nucleotide sequence ID" value="NZ_FZNM01000005.1"/>
</dbReference>